<comment type="caution">
    <text evidence="2">The sequence shown here is derived from an EMBL/GenBank/DDBJ whole genome shotgun (WGS) entry which is preliminary data.</text>
</comment>
<protein>
    <submittedName>
        <fullName evidence="2">PDZ domain-containing protein</fullName>
    </submittedName>
</protein>
<gene>
    <name evidence="2" type="ORF">KE626_18385</name>
</gene>
<dbReference type="InterPro" id="IPR001478">
    <property type="entry name" value="PDZ"/>
</dbReference>
<proteinExistence type="predicted"/>
<keyword evidence="3" id="KW-1185">Reference proteome</keyword>
<dbReference type="Pfam" id="PF03572">
    <property type="entry name" value="Peptidase_S41"/>
    <property type="match status" value="1"/>
</dbReference>
<dbReference type="RefSeq" id="WP_211974387.1">
    <property type="nucleotide sequence ID" value="NZ_CBFHAM010000011.1"/>
</dbReference>
<dbReference type="Gene3D" id="3.30.750.170">
    <property type="match status" value="1"/>
</dbReference>
<evidence type="ECO:0000259" key="1">
    <source>
        <dbReference type="PROSITE" id="PS50106"/>
    </source>
</evidence>
<accession>A0ABS5J244</accession>
<dbReference type="EMBL" id="JAGTXB010000008">
    <property type="protein sequence ID" value="MBS0029298.1"/>
    <property type="molecule type" value="Genomic_DNA"/>
</dbReference>
<dbReference type="Proteomes" id="UP000676386">
    <property type="component" value="Unassembled WGS sequence"/>
</dbReference>
<dbReference type="SMART" id="SM00228">
    <property type="entry name" value="PDZ"/>
    <property type="match status" value="1"/>
</dbReference>
<dbReference type="PROSITE" id="PS50106">
    <property type="entry name" value="PDZ"/>
    <property type="match status" value="1"/>
</dbReference>
<dbReference type="PANTHER" id="PTHR32060:SF30">
    <property type="entry name" value="CARBOXY-TERMINAL PROCESSING PROTEASE CTPA"/>
    <property type="match status" value="1"/>
</dbReference>
<organism evidence="2 3">
    <name type="scientific">Chitinophaga hostae</name>
    <dbReference type="NCBI Taxonomy" id="2831022"/>
    <lineage>
        <taxon>Bacteria</taxon>
        <taxon>Pseudomonadati</taxon>
        <taxon>Bacteroidota</taxon>
        <taxon>Chitinophagia</taxon>
        <taxon>Chitinophagales</taxon>
        <taxon>Chitinophagaceae</taxon>
        <taxon>Chitinophaga</taxon>
    </lineage>
</organism>
<evidence type="ECO:0000313" key="2">
    <source>
        <dbReference type="EMBL" id="MBS0029298.1"/>
    </source>
</evidence>
<feature type="domain" description="PDZ" evidence="1">
    <location>
        <begin position="137"/>
        <end position="183"/>
    </location>
</feature>
<dbReference type="Gene3D" id="2.30.42.10">
    <property type="match status" value="1"/>
</dbReference>
<dbReference type="SUPFAM" id="SSF50156">
    <property type="entry name" value="PDZ domain-like"/>
    <property type="match status" value="1"/>
</dbReference>
<dbReference type="Pfam" id="PF17820">
    <property type="entry name" value="PDZ_6"/>
    <property type="match status" value="1"/>
</dbReference>
<sequence length="529" mass="59023">MILNTSKYGKKFFLPVFFVISILLTACKKNDVVPDEIQHKGTDKLLADSIFLYANQVYLWNEQLPSLKDFNPGRYISSEGKLNYKTELFDISQLTINPQSGKPYEWNRWIPAIPKYSAIFTATDQESETDAGMLNVSGRFGISLVVVKDQDLYINYVIKGSDAEKAGVKRGMRITSINGNPVKISASYYKMIMQSFNEGSQLELVCMDHQVTRQYKFIYKKNNYFEPILKDTILPLPSGRKAGYLAYLKFIDVRHVYQDLDRVIGGFAANGVSDVIVDLRYNGGGNLTELDRFANLLVPFPADGKVMRKEQYNNLVKSGQATLLSLQPIIAADGLPVYQNGKAITYGDVDYTEERNTVYYNKMGGIGTLKGVCFIVSEKTASAAELLISCLQPYLKIKIVGVSGGTENSNTVKTYGKPVGFFPLKIGNMSVYYSMFRNINANGKGDYYDGIPAEVSVYDDPQFDFGTRGERGLEAALSLISGDGERRVKTERLGSNTASWKELPLNKNELPVLKSSITLKDGTKISLDR</sequence>
<name>A0ABS5J244_9BACT</name>
<dbReference type="PANTHER" id="PTHR32060">
    <property type="entry name" value="TAIL-SPECIFIC PROTEASE"/>
    <property type="match status" value="1"/>
</dbReference>
<dbReference type="Gene3D" id="3.90.226.10">
    <property type="entry name" value="2-enoyl-CoA Hydratase, Chain A, domain 1"/>
    <property type="match status" value="1"/>
</dbReference>
<reference evidence="2 3" key="1">
    <citation type="submission" date="2021-04" db="EMBL/GenBank/DDBJ databases">
        <title>Chitinophaga sp. nov., isolated from the rhizosphere soil.</title>
        <authorList>
            <person name="He S."/>
        </authorList>
    </citation>
    <scope>NUCLEOTIDE SEQUENCE [LARGE SCALE GENOMIC DNA]</scope>
    <source>
        <strain evidence="2 3">2R12</strain>
    </source>
</reference>
<dbReference type="InterPro" id="IPR036034">
    <property type="entry name" value="PDZ_sf"/>
</dbReference>
<dbReference type="SUPFAM" id="SSF52096">
    <property type="entry name" value="ClpP/crotonase"/>
    <property type="match status" value="1"/>
</dbReference>
<dbReference type="PROSITE" id="PS51257">
    <property type="entry name" value="PROKAR_LIPOPROTEIN"/>
    <property type="match status" value="1"/>
</dbReference>
<dbReference type="InterPro" id="IPR005151">
    <property type="entry name" value="Tail-specific_protease"/>
</dbReference>
<evidence type="ECO:0000313" key="3">
    <source>
        <dbReference type="Proteomes" id="UP000676386"/>
    </source>
</evidence>
<dbReference type="InterPro" id="IPR041489">
    <property type="entry name" value="PDZ_6"/>
</dbReference>
<dbReference type="InterPro" id="IPR029045">
    <property type="entry name" value="ClpP/crotonase-like_dom_sf"/>
</dbReference>